<keyword evidence="2" id="KW-1185">Reference proteome</keyword>
<evidence type="ECO:0000313" key="1">
    <source>
        <dbReference type="EMBL" id="VDO85731.1"/>
    </source>
</evidence>
<dbReference type="Proteomes" id="UP000268014">
    <property type="component" value="Unassembled WGS sequence"/>
</dbReference>
<evidence type="ECO:0000313" key="2">
    <source>
        <dbReference type="Proteomes" id="UP000268014"/>
    </source>
</evidence>
<reference evidence="3" key="1">
    <citation type="submission" date="2017-02" db="UniProtKB">
        <authorList>
            <consortium name="WormBaseParasite"/>
        </authorList>
    </citation>
    <scope>IDENTIFICATION</scope>
</reference>
<gene>
    <name evidence="1" type="ORF">HPLM_LOCUS20737</name>
</gene>
<organism evidence="3">
    <name type="scientific">Haemonchus placei</name>
    <name type="common">Barber's pole worm</name>
    <dbReference type="NCBI Taxonomy" id="6290"/>
    <lineage>
        <taxon>Eukaryota</taxon>
        <taxon>Metazoa</taxon>
        <taxon>Ecdysozoa</taxon>
        <taxon>Nematoda</taxon>
        <taxon>Chromadorea</taxon>
        <taxon>Rhabditida</taxon>
        <taxon>Rhabditina</taxon>
        <taxon>Rhabditomorpha</taxon>
        <taxon>Strongyloidea</taxon>
        <taxon>Trichostrongylidae</taxon>
        <taxon>Haemonchus</taxon>
    </lineage>
</organism>
<evidence type="ECO:0000313" key="3">
    <source>
        <dbReference type="WBParaSite" id="HPLM_0002074501-mRNA-1"/>
    </source>
</evidence>
<dbReference type="OrthoDB" id="6435162at2759"/>
<accession>A0A0N4X8Q3</accession>
<protein>
    <submittedName>
        <fullName evidence="3">Integrase_H2C2 domain-containing protein</fullName>
    </submittedName>
</protein>
<sequence>MKSQSGQITRVLLDITRRPGANMINFLKFQISDMVSTPNKKFAQATLSQERLLKLINSQLYKNENGFVRCRGRIRAKTIVQGVLRLISLPETHSFTDFIVEDNHNRCGHQRVTGISANLRLNYWIPKGRQTVVFKILQNSRKWEYGTFLLP</sequence>
<dbReference type="AlphaFoldDB" id="A0A0N4X8Q3"/>
<dbReference type="WBParaSite" id="HPLM_0002074501-mRNA-1">
    <property type="protein sequence ID" value="HPLM_0002074501-mRNA-1"/>
    <property type="gene ID" value="HPLM_0002074501"/>
</dbReference>
<proteinExistence type="predicted"/>
<reference evidence="1 2" key="2">
    <citation type="submission" date="2018-11" db="EMBL/GenBank/DDBJ databases">
        <authorList>
            <consortium name="Pathogen Informatics"/>
        </authorList>
    </citation>
    <scope>NUCLEOTIDE SEQUENCE [LARGE SCALE GENOMIC DNA]</scope>
    <source>
        <strain evidence="1 2">MHpl1</strain>
    </source>
</reference>
<name>A0A0N4X8Q3_HAEPC</name>
<dbReference type="EMBL" id="UZAF01022532">
    <property type="protein sequence ID" value="VDO85731.1"/>
    <property type="molecule type" value="Genomic_DNA"/>
</dbReference>